<proteinExistence type="predicted"/>
<comment type="caution">
    <text evidence="1">The sequence shown here is derived from an EMBL/GenBank/DDBJ whole genome shotgun (WGS) entry which is preliminary data.</text>
</comment>
<name>A0ACB9Q864_BAUVA</name>
<reference evidence="1 2" key="1">
    <citation type="journal article" date="2022" name="DNA Res.">
        <title>Chromosomal-level genome assembly of the orchid tree Bauhinia variegata (Leguminosae; Cercidoideae) supports the allotetraploid origin hypothesis of Bauhinia.</title>
        <authorList>
            <person name="Zhong Y."/>
            <person name="Chen Y."/>
            <person name="Zheng D."/>
            <person name="Pang J."/>
            <person name="Liu Y."/>
            <person name="Luo S."/>
            <person name="Meng S."/>
            <person name="Qian L."/>
            <person name="Wei D."/>
            <person name="Dai S."/>
            <person name="Zhou R."/>
        </authorList>
    </citation>
    <scope>NUCLEOTIDE SEQUENCE [LARGE SCALE GENOMIC DNA]</scope>
    <source>
        <strain evidence="1">BV-YZ2020</strain>
    </source>
</reference>
<organism evidence="1 2">
    <name type="scientific">Bauhinia variegata</name>
    <name type="common">Purple orchid tree</name>
    <name type="synonym">Phanera variegata</name>
    <dbReference type="NCBI Taxonomy" id="167791"/>
    <lineage>
        <taxon>Eukaryota</taxon>
        <taxon>Viridiplantae</taxon>
        <taxon>Streptophyta</taxon>
        <taxon>Embryophyta</taxon>
        <taxon>Tracheophyta</taxon>
        <taxon>Spermatophyta</taxon>
        <taxon>Magnoliopsida</taxon>
        <taxon>eudicotyledons</taxon>
        <taxon>Gunneridae</taxon>
        <taxon>Pentapetalae</taxon>
        <taxon>rosids</taxon>
        <taxon>fabids</taxon>
        <taxon>Fabales</taxon>
        <taxon>Fabaceae</taxon>
        <taxon>Cercidoideae</taxon>
        <taxon>Cercideae</taxon>
        <taxon>Bauhiniinae</taxon>
        <taxon>Bauhinia</taxon>
    </lineage>
</organism>
<accession>A0ACB9Q864</accession>
<protein>
    <submittedName>
        <fullName evidence="1">Uncharacterized protein</fullName>
    </submittedName>
</protein>
<keyword evidence="2" id="KW-1185">Reference proteome</keyword>
<dbReference type="EMBL" id="CM039426">
    <property type="protein sequence ID" value="KAI4356946.1"/>
    <property type="molecule type" value="Genomic_DNA"/>
</dbReference>
<gene>
    <name evidence="1" type="ORF">L6164_000925</name>
</gene>
<evidence type="ECO:0000313" key="2">
    <source>
        <dbReference type="Proteomes" id="UP000828941"/>
    </source>
</evidence>
<evidence type="ECO:0000313" key="1">
    <source>
        <dbReference type="EMBL" id="KAI4356946.1"/>
    </source>
</evidence>
<sequence length="594" mass="66939">MGTLQFHRIHLTLFHLLFVLHFSLASEYKTQEKYFINCGSDQNETNPNISNQVFVGESNAKALKFSLTTKDSTVESTQSTVSVPSLYQTARIFKRENSSYKFTIDTSEEFFLNIDGSSFKVYFTPQESSFAFINAIELFLLPSNFIPDDAEHVSTRGNESNYKGMPSMVLHTKFRLDVGAASKEFDYSLWRSWDPDDAYLSNPKNAVPNSSQSPVIYEESNDSANHLATKYIAKDNVYKTYRVASYPSNITWVLPLKGNSLHLLRVHFCDMISMAPNLTLFDMLLYNNFRKMINSYDVSQRSHVPFYYDFVVEIDDFGVMNITIILSPREDSPNQEAYLNGLEVMEIINKTGPAAVDGDDENNKENHLPLELGLTFGALALICILVVGFILHMKIQKTKPVENLDWWPVPIDKGGSSHSKWGSTNINLGLKISFHEIQSATDNFNAKGIIGKEKSDVYSFGVVLLEVLCARPAFDRNLPLEQVNLAEWGIYCMNKGTLEEIMDPSIKGQIDANSLRKFSETADKCLREDGVERPSMVDVVWDLEYALQHQRGAIKRMPHEDSSSVASASLGLQRLLSLSALGETADESIVKDNE</sequence>
<dbReference type="Proteomes" id="UP000828941">
    <property type="component" value="Chromosome 1"/>
</dbReference>